<dbReference type="AlphaFoldDB" id="A0A5D6VY45"/>
<name>A0A5D6VY45_9FIRM</name>
<dbReference type="OrthoDB" id="5360818at2"/>
<dbReference type="Pfam" id="PF10502">
    <property type="entry name" value="Peptidase_S26"/>
    <property type="match status" value="1"/>
</dbReference>
<accession>A0A5D6VY45</accession>
<gene>
    <name evidence="2" type="ORF">FZ040_12195</name>
</gene>
<dbReference type="RefSeq" id="WP_149172246.1">
    <property type="nucleotide sequence ID" value="NZ_VTOY01000016.1"/>
</dbReference>
<dbReference type="SUPFAM" id="SSF51306">
    <property type="entry name" value="LexA/Signal peptidase"/>
    <property type="match status" value="1"/>
</dbReference>
<dbReference type="Gene3D" id="2.10.109.10">
    <property type="entry name" value="Umud Fragment, subunit A"/>
    <property type="match status" value="1"/>
</dbReference>
<dbReference type="GO" id="GO:0004252">
    <property type="term" value="F:serine-type endopeptidase activity"/>
    <property type="evidence" value="ECO:0007669"/>
    <property type="project" value="InterPro"/>
</dbReference>
<protein>
    <recommendedName>
        <fullName evidence="1">Peptidase S26 domain-containing protein</fullName>
    </recommendedName>
</protein>
<evidence type="ECO:0000259" key="1">
    <source>
        <dbReference type="Pfam" id="PF10502"/>
    </source>
</evidence>
<reference evidence="2 3" key="1">
    <citation type="submission" date="2019-08" db="EMBL/GenBank/DDBJ databases">
        <title>Selenomonas sp. mPRGC5 and Selenomonas sp. mPRGC8 isolated from ruminal fluid of dairy goat (Capra hircus).</title>
        <authorList>
            <person name="Poothong S."/>
            <person name="Nuengjamnong C."/>
            <person name="Tanasupawat S."/>
        </authorList>
    </citation>
    <scope>NUCLEOTIDE SEQUENCE [LARGE SCALE GENOMIC DNA]</scope>
    <source>
        <strain evidence="3">mPRGC5</strain>
    </source>
</reference>
<organism evidence="2 3">
    <name type="scientific">Selenomonas ruminis</name>
    <dbReference type="NCBI Taxonomy" id="2593411"/>
    <lineage>
        <taxon>Bacteria</taxon>
        <taxon>Bacillati</taxon>
        <taxon>Bacillota</taxon>
        <taxon>Negativicutes</taxon>
        <taxon>Selenomonadales</taxon>
        <taxon>Selenomonadaceae</taxon>
        <taxon>Selenomonas</taxon>
    </lineage>
</organism>
<evidence type="ECO:0000313" key="2">
    <source>
        <dbReference type="EMBL" id="TYZ20202.1"/>
    </source>
</evidence>
<feature type="domain" description="Peptidase S26" evidence="1">
    <location>
        <begin position="15"/>
        <end position="176"/>
    </location>
</feature>
<keyword evidence="3" id="KW-1185">Reference proteome</keyword>
<evidence type="ECO:0000313" key="3">
    <source>
        <dbReference type="Proteomes" id="UP000323646"/>
    </source>
</evidence>
<dbReference type="GO" id="GO:0006465">
    <property type="term" value="P:signal peptide processing"/>
    <property type="evidence" value="ECO:0007669"/>
    <property type="project" value="InterPro"/>
</dbReference>
<dbReference type="Proteomes" id="UP000323646">
    <property type="component" value="Unassembled WGS sequence"/>
</dbReference>
<dbReference type="InterPro" id="IPR036286">
    <property type="entry name" value="LexA/Signal_pep-like_sf"/>
</dbReference>
<sequence length="186" mass="21430">MKWIDTTKKSHRFMVVILIFAVVLGFWRCLSYVPRLPAEYRVFYYNHTDSLPRGLYMRVPQRDIKDGDYVVFEPTEAITNVAYERGWLKPGVRFLKQVGAVAGERYEIEPDTLQFKANGSYIGQAYTEDREERPMPVLRGSFVVPEGEFLPIGTNPRSFDGRYTGTVPLKNITARVIPLITGTWMP</sequence>
<dbReference type="EMBL" id="VTOY01000016">
    <property type="protein sequence ID" value="TYZ20202.1"/>
    <property type="molecule type" value="Genomic_DNA"/>
</dbReference>
<comment type="caution">
    <text evidence="2">The sequence shown here is derived from an EMBL/GenBank/DDBJ whole genome shotgun (WGS) entry which is preliminary data.</text>
</comment>
<proteinExistence type="predicted"/>
<dbReference type="InterPro" id="IPR019533">
    <property type="entry name" value="Peptidase_S26"/>
</dbReference>